<dbReference type="AlphaFoldDB" id="A0A821Y0N8"/>
<evidence type="ECO:0000313" key="2">
    <source>
        <dbReference type="EMBL" id="CAF4952045.1"/>
    </source>
</evidence>
<feature type="region of interest" description="Disordered" evidence="1">
    <location>
        <begin position="1"/>
        <end position="23"/>
    </location>
</feature>
<evidence type="ECO:0000313" key="3">
    <source>
        <dbReference type="Proteomes" id="UP000663880"/>
    </source>
</evidence>
<dbReference type="Proteomes" id="UP000663880">
    <property type="component" value="Unassembled WGS sequence"/>
</dbReference>
<evidence type="ECO:0008006" key="4">
    <source>
        <dbReference type="Google" id="ProtNLM"/>
    </source>
</evidence>
<evidence type="ECO:0000256" key="1">
    <source>
        <dbReference type="SAM" id="MobiDB-lite"/>
    </source>
</evidence>
<dbReference type="InterPro" id="IPR036397">
    <property type="entry name" value="RNaseH_sf"/>
</dbReference>
<gene>
    <name evidence="2" type="ORF">PMACD_LOCUS15784</name>
</gene>
<accession>A0A821Y0N8</accession>
<organism evidence="2 3">
    <name type="scientific">Pieris macdunnoughi</name>
    <dbReference type="NCBI Taxonomy" id="345717"/>
    <lineage>
        <taxon>Eukaryota</taxon>
        <taxon>Metazoa</taxon>
        <taxon>Ecdysozoa</taxon>
        <taxon>Arthropoda</taxon>
        <taxon>Hexapoda</taxon>
        <taxon>Insecta</taxon>
        <taxon>Pterygota</taxon>
        <taxon>Neoptera</taxon>
        <taxon>Endopterygota</taxon>
        <taxon>Lepidoptera</taxon>
        <taxon>Glossata</taxon>
        <taxon>Ditrysia</taxon>
        <taxon>Papilionoidea</taxon>
        <taxon>Pieridae</taxon>
        <taxon>Pierinae</taxon>
        <taxon>Pieris</taxon>
    </lineage>
</organism>
<dbReference type="Gene3D" id="3.30.420.10">
    <property type="entry name" value="Ribonuclease H-like superfamily/Ribonuclease H"/>
    <property type="match status" value="1"/>
</dbReference>
<dbReference type="OrthoDB" id="10042427at2759"/>
<dbReference type="GO" id="GO:0003676">
    <property type="term" value="F:nucleic acid binding"/>
    <property type="evidence" value="ECO:0007669"/>
    <property type="project" value="InterPro"/>
</dbReference>
<protein>
    <recommendedName>
        <fullName evidence="4">Histone-lysine N-methyltransferase SETMAR</fullName>
    </recommendedName>
</protein>
<keyword evidence="3" id="KW-1185">Reference proteome</keyword>
<dbReference type="EMBL" id="CAJOBZ010000074">
    <property type="protein sequence ID" value="CAF4952045.1"/>
    <property type="molecule type" value="Genomic_DNA"/>
</dbReference>
<comment type="caution">
    <text evidence="2">The sequence shown here is derived from an EMBL/GenBank/DDBJ whole genome shotgun (WGS) entry which is preliminary data.</text>
</comment>
<proteinExistence type="predicted"/>
<sequence length="69" mass="7819">MQCHKSMGFELEPHPPHSPASPSDFSLFSDLKRILVGQKFCSDEEVNAETDAYFETTNLTIKMVMNIKV</sequence>
<name>A0A821Y0N8_9NEOP</name>
<reference evidence="2" key="1">
    <citation type="submission" date="2021-02" db="EMBL/GenBank/DDBJ databases">
        <authorList>
            <person name="Steward A R."/>
        </authorList>
    </citation>
    <scope>NUCLEOTIDE SEQUENCE</scope>
</reference>